<keyword evidence="4 8" id="KW-1133">Transmembrane helix</keyword>
<name>A0AAU3I763_9ACTN</name>
<feature type="region of interest" description="Disordered" evidence="7">
    <location>
        <begin position="560"/>
        <end position="582"/>
    </location>
</feature>
<evidence type="ECO:0000256" key="5">
    <source>
        <dbReference type="ARBA" id="ARBA00023136"/>
    </source>
</evidence>
<feature type="transmembrane region" description="Helical" evidence="8">
    <location>
        <begin position="397"/>
        <end position="417"/>
    </location>
</feature>
<reference evidence="10" key="1">
    <citation type="submission" date="2022-10" db="EMBL/GenBank/DDBJ databases">
        <title>The complete genomes of actinobacterial strains from the NBC collection.</title>
        <authorList>
            <person name="Joergensen T.S."/>
            <person name="Alvarez Arevalo M."/>
            <person name="Sterndorff E.B."/>
            <person name="Faurdal D."/>
            <person name="Vuksanovic O."/>
            <person name="Mourched A.-S."/>
            <person name="Charusanti P."/>
            <person name="Shaw S."/>
            <person name="Blin K."/>
            <person name="Weber T."/>
        </authorList>
    </citation>
    <scope>NUCLEOTIDE SEQUENCE</scope>
    <source>
        <strain evidence="10">NBC_01393</strain>
    </source>
</reference>
<evidence type="ECO:0000259" key="9">
    <source>
        <dbReference type="Pfam" id="PF13515"/>
    </source>
</evidence>
<feature type="transmembrane region" description="Helical" evidence="8">
    <location>
        <begin position="39"/>
        <end position="57"/>
    </location>
</feature>
<dbReference type="InterPro" id="IPR049453">
    <property type="entry name" value="Memb_transporter_dom"/>
</dbReference>
<comment type="subcellular location">
    <subcellularLocation>
        <location evidence="1">Cell membrane</location>
        <topology evidence="1">Multi-pass membrane protein</topology>
    </subcellularLocation>
</comment>
<dbReference type="PANTHER" id="PTHR30509:SF9">
    <property type="entry name" value="MULTIDRUG RESISTANCE PROTEIN MDTO"/>
    <property type="match status" value="1"/>
</dbReference>
<feature type="region of interest" description="Disordered" evidence="7">
    <location>
        <begin position="715"/>
        <end position="746"/>
    </location>
</feature>
<feature type="transmembrane region" description="Helical" evidence="8">
    <location>
        <begin position="507"/>
        <end position="525"/>
    </location>
</feature>
<feature type="transmembrane region" description="Helical" evidence="8">
    <location>
        <begin position="429"/>
        <end position="447"/>
    </location>
</feature>
<evidence type="ECO:0000256" key="6">
    <source>
        <dbReference type="ARBA" id="ARBA00043993"/>
    </source>
</evidence>
<feature type="region of interest" description="Disordered" evidence="7">
    <location>
        <begin position="209"/>
        <end position="229"/>
    </location>
</feature>
<sequence>MPKRPPSPGRVRAARQSVRVTVASATGFYSALYALDQPVVAVYALFAPIALGVLSPIPGGGRDRARTMLIVLPVTVALTALGTALAVTTASAVAGMLVVGFAISFASAYGPAAAGAVPGLLLFYVLACFPPYAPDTLPQRLGGLLTGVVLLVLCELLLLPAPPVQPYRARIAAALDLAAASALASAQGHRRSPERARRLREEGLALRLSQAPPGSRPTGAGRTDRGLAQAGAATRRVLDQLARMAERPDSATAADPPSEELLRGVAAGCTATADALRGTRAVPGPEALEEMVADFVAVRGRPSGSRPDTDAKASQRLLECRSDLLVMAASALTAQAAVAVAIGGRRDAAGLPPEQFWYAGPSTARLLALRLTGNLTLRSVLFQNAVRTALGLGAARLVAGALDLSHGFWVLLAVLTLGRTTAGATWSTVRSAAVGTLVGALAAGVLIFEAGGTVEVYAAVLVPAMFVAFSVGPIAGPAWAQGLFTLVVAAAFSQLAPADWRLAGTRLLDVLAGCTIGLVCGVLAWPAGAHAEVRRGVADMLRSAAPLVRVTVSAVVRASGTSGAPEASGTFGASGDARPRHGGTDEALRLTRHRLRIAERAYAQYRTEGGRNAVDSGPDWHLALNCVSHAVIGSHWLPRQAYGPAPPEAVRWARESAGRLASAMDSAAAFPPGGVRAAPVPLPHEVVSAAPAPVLPALVDIDTWLRTLAAELTAIGGSRPDGPPSTVRGDGTPPAAARDATAGTGG</sequence>
<evidence type="ECO:0000256" key="3">
    <source>
        <dbReference type="ARBA" id="ARBA00022692"/>
    </source>
</evidence>
<keyword evidence="3 8" id="KW-0812">Transmembrane</keyword>
<dbReference type="AlphaFoldDB" id="A0AAU3I763"/>
<dbReference type="GO" id="GO:0005886">
    <property type="term" value="C:plasma membrane"/>
    <property type="evidence" value="ECO:0007669"/>
    <property type="project" value="UniProtKB-SubCell"/>
</dbReference>
<dbReference type="PANTHER" id="PTHR30509">
    <property type="entry name" value="P-HYDROXYBENZOIC ACID EFFLUX PUMP SUBUNIT-RELATED"/>
    <property type="match status" value="1"/>
</dbReference>
<proteinExistence type="inferred from homology"/>
<evidence type="ECO:0000313" key="10">
    <source>
        <dbReference type="EMBL" id="WTZ13716.1"/>
    </source>
</evidence>
<feature type="domain" description="Integral membrane bound transporter" evidence="9">
    <location>
        <begin position="397"/>
        <end position="520"/>
    </location>
</feature>
<evidence type="ECO:0000256" key="8">
    <source>
        <dbReference type="SAM" id="Phobius"/>
    </source>
</evidence>
<feature type="transmembrane region" description="Helical" evidence="8">
    <location>
        <begin position="69"/>
        <end position="102"/>
    </location>
</feature>
<organism evidence="10">
    <name type="scientific">Streptomyces sp. NBC_01393</name>
    <dbReference type="NCBI Taxonomy" id="2903851"/>
    <lineage>
        <taxon>Bacteria</taxon>
        <taxon>Bacillati</taxon>
        <taxon>Actinomycetota</taxon>
        <taxon>Actinomycetes</taxon>
        <taxon>Kitasatosporales</taxon>
        <taxon>Streptomycetaceae</taxon>
        <taxon>Streptomyces</taxon>
    </lineage>
</organism>
<evidence type="ECO:0000256" key="2">
    <source>
        <dbReference type="ARBA" id="ARBA00022475"/>
    </source>
</evidence>
<evidence type="ECO:0000256" key="4">
    <source>
        <dbReference type="ARBA" id="ARBA00022989"/>
    </source>
</evidence>
<dbReference type="Pfam" id="PF13515">
    <property type="entry name" value="FUSC_2"/>
    <property type="match status" value="1"/>
</dbReference>
<evidence type="ECO:0000256" key="7">
    <source>
        <dbReference type="SAM" id="MobiDB-lite"/>
    </source>
</evidence>
<feature type="transmembrane region" description="Helical" evidence="8">
    <location>
        <begin position="108"/>
        <end position="129"/>
    </location>
</feature>
<accession>A0AAU3I763</accession>
<feature type="compositionally biased region" description="Low complexity" evidence="7">
    <location>
        <begin position="729"/>
        <end position="746"/>
    </location>
</feature>
<comment type="similarity">
    <text evidence="6">Belongs to the YccS/YhfK family.</text>
</comment>
<evidence type="ECO:0000256" key="1">
    <source>
        <dbReference type="ARBA" id="ARBA00004651"/>
    </source>
</evidence>
<protein>
    <submittedName>
        <fullName evidence="10">FUSC family protein</fullName>
    </submittedName>
</protein>
<gene>
    <name evidence="10" type="ORF">OG699_40505</name>
</gene>
<keyword evidence="2" id="KW-1003">Cell membrane</keyword>
<keyword evidence="5 8" id="KW-0472">Membrane</keyword>
<dbReference type="EMBL" id="CP109546">
    <property type="protein sequence ID" value="WTZ13716.1"/>
    <property type="molecule type" value="Genomic_DNA"/>
</dbReference>
<feature type="transmembrane region" description="Helical" evidence="8">
    <location>
        <begin position="141"/>
        <end position="161"/>
    </location>
</feature>